<comment type="caution">
    <text evidence="2">The sequence shown here is derived from an EMBL/GenBank/DDBJ whole genome shotgun (WGS) entry which is preliminary data.</text>
</comment>
<evidence type="ECO:0000256" key="1">
    <source>
        <dbReference type="SAM" id="MobiDB-lite"/>
    </source>
</evidence>
<keyword evidence="3" id="KW-1185">Reference proteome</keyword>
<dbReference type="Proteomes" id="UP001341840">
    <property type="component" value="Unassembled WGS sequence"/>
</dbReference>
<feature type="region of interest" description="Disordered" evidence="1">
    <location>
        <begin position="127"/>
        <end position="148"/>
    </location>
</feature>
<dbReference type="EMBL" id="JASCZI010060836">
    <property type="protein sequence ID" value="MED6136305.1"/>
    <property type="molecule type" value="Genomic_DNA"/>
</dbReference>
<feature type="compositionally biased region" description="Basic residues" evidence="1">
    <location>
        <begin position="138"/>
        <end position="148"/>
    </location>
</feature>
<name>A0ABU6SJ38_9FABA</name>
<organism evidence="2 3">
    <name type="scientific">Stylosanthes scabra</name>
    <dbReference type="NCBI Taxonomy" id="79078"/>
    <lineage>
        <taxon>Eukaryota</taxon>
        <taxon>Viridiplantae</taxon>
        <taxon>Streptophyta</taxon>
        <taxon>Embryophyta</taxon>
        <taxon>Tracheophyta</taxon>
        <taxon>Spermatophyta</taxon>
        <taxon>Magnoliopsida</taxon>
        <taxon>eudicotyledons</taxon>
        <taxon>Gunneridae</taxon>
        <taxon>Pentapetalae</taxon>
        <taxon>rosids</taxon>
        <taxon>fabids</taxon>
        <taxon>Fabales</taxon>
        <taxon>Fabaceae</taxon>
        <taxon>Papilionoideae</taxon>
        <taxon>50 kb inversion clade</taxon>
        <taxon>dalbergioids sensu lato</taxon>
        <taxon>Dalbergieae</taxon>
        <taxon>Pterocarpus clade</taxon>
        <taxon>Stylosanthes</taxon>
    </lineage>
</organism>
<protein>
    <submittedName>
        <fullName evidence="2">Uncharacterized protein</fullName>
    </submittedName>
</protein>
<evidence type="ECO:0000313" key="2">
    <source>
        <dbReference type="EMBL" id="MED6136305.1"/>
    </source>
</evidence>
<evidence type="ECO:0000313" key="3">
    <source>
        <dbReference type="Proteomes" id="UP001341840"/>
    </source>
</evidence>
<accession>A0ABU6SJ38</accession>
<reference evidence="2 3" key="1">
    <citation type="journal article" date="2023" name="Plants (Basel)">
        <title>Bridging the Gap: Combining Genomics and Transcriptomics Approaches to Understand Stylosanthes scabra, an Orphan Legume from the Brazilian Caatinga.</title>
        <authorList>
            <person name="Ferreira-Neto J.R.C."/>
            <person name="da Silva M.D."/>
            <person name="Binneck E."/>
            <person name="de Melo N.F."/>
            <person name="da Silva R.H."/>
            <person name="de Melo A.L.T.M."/>
            <person name="Pandolfi V."/>
            <person name="Bustamante F.O."/>
            <person name="Brasileiro-Vidal A.C."/>
            <person name="Benko-Iseppon A.M."/>
        </authorList>
    </citation>
    <scope>NUCLEOTIDE SEQUENCE [LARGE SCALE GENOMIC DNA]</scope>
    <source>
        <tissue evidence="2">Leaves</tissue>
    </source>
</reference>
<proteinExistence type="predicted"/>
<sequence length="169" mass="19353">MLPGPTLLYPVLQSHPLKLNFSMCTRMQSLRKFKLNLEGRLTVPQNKAVKRNHTSIRSSYDEPVLDERGVLYKGLLDRSIEISEFGSEYKGLAAILHRAYDKAYAEMIAFKAKEKGDKTVMTHQEGSLDGMNDLHSPTHVKSRGCPRKRLGSTFENKLQVHRTRRKEKL</sequence>
<gene>
    <name evidence="2" type="ORF">PIB30_054792</name>
</gene>